<dbReference type="Pfam" id="PF03013">
    <property type="entry name" value="Pyr_excise"/>
    <property type="match status" value="1"/>
</dbReference>
<comment type="caution">
    <text evidence="1">The sequence shown here is derived from an EMBL/GenBank/DDBJ whole genome shotgun (WGS) entry which is preliminary data.</text>
</comment>
<dbReference type="NCBIfam" id="TIGR02328">
    <property type="entry name" value="TIGR02328 family protein"/>
    <property type="match status" value="1"/>
</dbReference>
<proteinExistence type="predicted"/>
<name>A0ABT6DB09_9LACO</name>
<dbReference type="InterPro" id="IPR004260">
    <property type="entry name" value="Pyr-dimer_DNA_glycosylase"/>
</dbReference>
<gene>
    <name evidence="1" type="ORF">OIT47_011425</name>
</gene>
<organism evidence="1 2">
    <name type="scientific">Weissella fermenti</name>
    <dbReference type="NCBI Taxonomy" id="2987699"/>
    <lineage>
        <taxon>Bacteria</taxon>
        <taxon>Bacillati</taxon>
        <taxon>Bacillota</taxon>
        <taxon>Bacilli</taxon>
        <taxon>Lactobacillales</taxon>
        <taxon>Lactobacillaceae</taxon>
        <taxon>Weissella</taxon>
    </lineage>
</organism>
<dbReference type="RefSeq" id="WP_199404827.1">
    <property type="nucleotide sequence ID" value="NZ_JAOZFC020000004.1"/>
</dbReference>
<dbReference type="InterPro" id="IPR012650">
    <property type="entry name" value="CHP02328"/>
</dbReference>
<accession>A0ABT6DB09</accession>
<protein>
    <submittedName>
        <fullName evidence="1">TIGR02328 family protein</fullName>
    </submittedName>
</protein>
<dbReference type="Proteomes" id="UP001146336">
    <property type="component" value="Unassembled WGS sequence"/>
</dbReference>
<evidence type="ECO:0000313" key="2">
    <source>
        <dbReference type="Proteomes" id="UP001146336"/>
    </source>
</evidence>
<sequence length="121" mass="14246">MRLWHEDLIEKLPRQQLLGQHRECCALRGGGWGKKHATVNYVFNYSPYKLFQYHSKVMNEMILRGYSPNTEWFNPLYRGLKEPPYTSLDPVEPTIPIYPDHTDSYYQECVDNLLGKGIIIL</sequence>
<keyword evidence="2" id="KW-1185">Reference proteome</keyword>
<dbReference type="EMBL" id="JAOZFC020000004">
    <property type="protein sequence ID" value="MDF9300872.1"/>
    <property type="molecule type" value="Genomic_DNA"/>
</dbReference>
<evidence type="ECO:0000313" key="1">
    <source>
        <dbReference type="EMBL" id="MDF9300872.1"/>
    </source>
</evidence>
<reference evidence="1" key="1">
    <citation type="submission" date="2023-03" db="EMBL/GenBank/DDBJ databases">
        <title>Comparative genomics of Weissella fermenti BK2, and weissella type species.</title>
        <authorList>
            <person name="Lee J.K."/>
            <person name="Baek J.H."/>
            <person name="Kim J.M."/>
            <person name="Choi D.G."/>
            <person name="Jeon C.O."/>
        </authorList>
    </citation>
    <scope>NUCLEOTIDE SEQUENCE</scope>
    <source>
        <strain evidence="1">BK2</strain>
    </source>
</reference>